<comment type="similarity">
    <text evidence="1">Belongs to the Gfo/Idh/MocA family.</text>
</comment>
<proteinExistence type="inferred from homology"/>
<dbReference type="InterPro" id="IPR008354">
    <property type="entry name" value="Glc-Fru_OxRdtase_bac"/>
</dbReference>
<sequence length="369" mass="39979">MTDKKIRFAVVGGGQISQQAFMPGIARAPNAVLAALVTGDPEKGEKLAREYNIPAYHYDDLPSLIASPDIDAFYLATPNALHPKHAIPILEGGKHLLLEKAMAGSVKDAEAIIAAQKKGGGKLMVAYRLHCEPGTVEMIDRSRNGEFGDILFFNASFGQNFAEANHRGHSGFWSGPVPDLGTYPLNALRNLIGREPVGVSAHGFQTPGRGFNFEDTVSVTLRFAEYGLATFTVSFACAPTEELRLVGTKASVRSSPCFMFGPDTGISYTVTTEDDTTSHNHTPTEQFGGEIAYFADCILNDQDPEPDGEEGLMDMRVLEAIERALATGKEQSLSPASRTRRPQRSQARNFPPVNEPEPNEMISIVPQSP</sequence>
<evidence type="ECO:0000259" key="5">
    <source>
        <dbReference type="Pfam" id="PF22725"/>
    </source>
</evidence>
<keyword evidence="2" id="KW-0560">Oxidoreductase</keyword>
<feature type="domain" description="Gfo/Idh/MocA-like oxidoreductase N-terminal" evidence="4">
    <location>
        <begin position="6"/>
        <end position="127"/>
    </location>
</feature>
<evidence type="ECO:0000259" key="4">
    <source>
        <dbReference type="Pfam" id="PF01408"/>
    </source>
</evidence>
<dbReference type="PANTHER" id="PTHR22604:SF105">
    <property type="entry name" value="TRANS-1,2-DIHYDROBENZENE-1,2-DIOL DEHYDROGENASE"/>
    <property type="match status" value="1"/>
</dbReference>
<feature type="region of interest" description="Disordered" evidence="3">
    <location>
        <begin position="326"/>
        <end position="369"/>
    </location>
</feature>
<keyword evidence="7" id="KW-1185">Reference proteome</keyword>
<feature type="domain" description="GFO/IDH/MocA-like oxidoreductase" evidence="5">
    <location>
        <begin position="142"/>
        <end position="253"/>
    </location>
</feature>
<dbReference type="Gene3D" id="3.40.50.720">
    <property type="entry name" value="NAD(P)-binding Rossmann-like Domain"/>
    <property type="match status" value="1"/>
</dbReference>
<dbReference type="Pfam" id="PF22725">
    <property type="entry name" value="GFO_IDH_MocA_C3"/>
    <property type="match status" value="1"/>
</dbReference>
<dbReference type="Gene3D" id="3.30.360.10">
    <property type="entry name" value="Dihydrodipicolinate Reductase, domain 2"/>
    <property type="match status" value="1"/>
</dbReference>
<dbReference type="InterPro" id="IPR000683">
    <property type="entry name" value="Gfo/Idh/MocA-like_OxRdtase_N"/>
</dbReference>
<accession>A0ABQ0QDF7</accession>
<dbReference type="InterPro" id="IPR036291">
    <property type="entry name" value="NAD(P)-bd_dom_sf"/>
</dbReference>
<protein>
    <submittedName>
        <fullName evidence="6">Dehydrogenase</fullName>
    </submittedName>
</protein>
<reference evidence="6" key="1">
    <citation type="submission" date="2013-04" db="EMBL/GenBank/DDBJ databases">
        <title>The genome sequencing project of 58 acetic acid bacteria.</title>
        <authorList>
            <person name="Okamoto-Kainuma A."/>
            <person name="Ishikawa M."/>
            <person name="Umino S."/>
            <person name="Koizumi Y."/>
            <person name="Shiwa Y."/>
            <person name="Yoshikawa H."/>
            <person name="Matsutani M."/>
            <person name="Matsushita K."/>
        </authorList>
    </citation>
    <scope>NUCLEOTIDE SEQUENCE</scope>
    <source>
        <strain evidence="6">NRIC 0228</strain>
    </source>
</reference>
<dbReference type="SUPFAM" id="SSF51735">
    <property type="entry name" value="NAD(P)-binding Rossmann-fold domains"/>
    <property type="match status" value="1"/>
</dbReference>
<name>A0ABQ0QDF7_9PROT</name>
<evidence type="ECO:0000256" key="1">
    <source>
        <dbReference type="ARBA" id="ARBA00010928"/>
    </source>
</evidence>
<dbReference type="Pfam" id="PF01408">
    <property type="entry name" value="GFO_IDH_MocA"/>
    <property type="match status" value="1"/>
</dbReference>
<evidence type="ECO:0000313" key="6">
    <source>
        <dbReference type="EMBL" id="GBR14306.1"/>
    </source>
</evidence>
<dbReference type="PRINTS" id="PR01775">
    <property type="entry name" value="GLFROXRDTASE"/>
</dbReference>
<dbReference type="InterPro" id="IPR050984">
    <property type="entry name" value="Gfo/Idh/MocA_domain"/>
</dbReference>
<gene>
    <name evidence="6" type="ORF">AA0228_2226</name>
</gene>
<organism evidence="6 7">
    <name type="scientific">Gluconobacter frateurii NRIC 0228</name>
    <dbReference type="NCBI Taxonomy" id="1307946"/>
    <lineage>
        <taxon>Bacteria</taxon>
        <taxon>Pseudomonadati</taxon>
        <taxon>Pseudomonadota</taxon>
        <taxon>Alphaproteobacteria</taxon>
        <taxon>Acetobacterales</taxon>
        <taxon>Acetobacteraceae</taxon>
        <taxon>Gluconobacter</taxon>
    </lineage>
</organism>
<dbReference type="EMBL" id="BAQW01000011">
    <property type="protein sequence ID" value="GBR14306.1"/>
    <property type="molecule type" value="Genomic_DNA"/>
</dbReference>
<dbReference type="PANTHER" id="PTHR22604">
    <property type="entry name" value="OXIDOREDUCTASES"/>
    <property type="match status" value="1"/>
</dbReference>
<dbReference type="Proteomes" id="UP001061070">
    <property type="component" value="Unassembled WGS sequence"/>
</dbReference>
<evidence type="ECO:0000256" key="2">
    <source>
        <dbReference type="ARBA" id="ARBA00023002"/>
    </source>
</evidence>
<evidence type="ECO:0000313" key="7">
    <source>
        <dbReference type="Proteomes" id="UP001061070"/>
    </source>
</evidence>
<evidence type="ECO:0000256" key="3">
    <source>
        <dbReference type="SAM" id="MobiDB-lite"/>
    </source>
</evidence>
<comment type="caution">
    <text evidence="6">The sequence shown here is derived from an EMBL/GenBank/DDBJ whole genome shotgun (WGS) entry which is preliminary data.</text>
</comment>
<dbReference type="InterPro" id="IPR055170">
    <property type="entry name" value="GFO_IDH_MocA-like_dom"/>
</dbReference>
<dbReference type="SUPFAM" id="SSF55347">
    <property type="entry name" value="Glyceraldehyde-3-phosphate dehydrogenase-like, C-terminal domain"/>
    <property type="match status" value="1"/>
</dbReference>
<dbReference type="RefSeq" id="WP_099182527.1">
    <property type="nucleotide sequence ID" value="NZ_BAQW01000011.1"/>
</dbReference>